<evidence type="ECO:0000256" key="3">
    <source>
        <dbReference type="ARBA" id="ARBA00012594"/>
    </source>
</evidence>
<feature type="binding site" evidence="9">
    <location>
        <position position="258"/>
    </location>
    <ligand>
        <name>substrate</name>
    </ligand>
</feature>
<evidence type="ECO:0000313" key="11">
    <source>
        <dbReference type="EMBL" id="GAQ84938.1"/>
    </source>
</evidence>
<dbReference type="Gene3D" id="3.20.20.80">
    <property type="entry name" value="Glycosidases"/>
    <property type="match status" value="1"/>
</dbReference>
<evidence type="ECO:0000256" key="6">
    <source>
        <dbReference type="ARBA" id="ARBA00023295"/>
    </source>
</evidence>
<evidence type="ECO:0000256" key="5">
    <source>
        <dbReference type="ARBA" id="ARBA00023277"/>
    </source>
</evidence>
<name>A0A1Y1IA13_KLENI</name>
<dbReference type="OrthoDB" id="1660156at2759"/>
<feature type="binding site" evidence="9">
    <location>
        <position position="454"/>
    </location>
    <ligand>
        <name>substrate</name>
    </ligand>
</feature>
<evidence type="ECO:0000256" key="2">
    <source>
        <dbReference type="ARBA" id="ARBA00005652"/>
    </source>
</evidence>
<evidence type="ECO:0000256" key="1">
    <source>
        <dbReference type="ARBA" id="ARBA00000546"/>
    </source>
</evidence>
<sequence length="638" mass="71485">MAQAGCVPLADHALSSRLTSHSGASSSGASDGLSFSARVSSGPQFYRSCGPNPLSQPLQSRKRGVSLRKGYCQARWEQENLHDELHSRLRSFTEERPGSARPPPLAGVQFPGLGLSRDSADVVREYLGEGSGPIGQPRLKPSSTDEMFWRSVSEDGLTRWQTPSSNGPVPVYIMLPLDSITMSNTVNRPRALRASLIALKSAGVEGVMVDVWWGIVEGETPKEYRWSAYRELFALVKESGLKLQAVMSFHACGGNVGDHVQIPLPEWIQDCIDDNPDLVYTDQMGRRNSEYLSLGVDTWALLRGRTPIQCYHDFMRSFKDEFTDYLGETITEIQIGLGPAGELRYPSYPESSEMWRFPGIGEFQCYDKYMLANLRACAETIQKPQWGQSGPHDAGRYNGWPDETGFFHEHGSWNSPYGRFFLQWYSDSLILHGDRVLGRAAAVFRGTGTTIAAKIAGIHWHYKTWSHAAELTSGYYNTVFRDGYVKIARMFARHGATLNFTCIEMQDIEQPPYAACSPEGLYRQLVTAAVQAGTRLSGENALPRFDEAAFEQVVQKSRLRVEGVPTHEPMHSFTFLRMSERLFRPENWRNFVVFVRNMKHGFSHSTWQQQTVQTPQQALVSGGFIEHEQAATAELLLS</sequence>
<feature type="binding site" evidence="9">
    <location>
        <position position="459"/>
    </location>
    <ligand>
        <name>substrate</name>
    </ligand>
</feature>
<proteinExistence type="inferred from homology"/>
<dbReference type="PRINTS" id="PR00750">
    <property type="entry name" value="BETAAMYLASE"/>
</dbReference>
<evidence type="ECO:0000256" key="10">
    <source>
        <dbReference type="RuleBase" id="RU000509"/>
    </source>
</evidence>
<dbReference type="GO" id="GO:0005983">
    <property type="term" value="P:starch catabolic process"/>
    <property type="evidence" value="ECO:0000318"/>
    <property type="project" value="GO_Central"/>
</dbReference>
<dbReference type="GO" id="GO:0016161">
    <property type="term" value="F:beta-amylase activity"/>
    <property type="evidence" value="ECO:0000318"/>
    <property type="project" value="GO_Central"/>
</dbReference>
<reference evidence="11 12" key="1">
    <citation type="journal article" date="2014" name="Nat. Commun.">
        <title>Klebsormidium flaccidum genome reveals primary factors for plant terrestrial adaptation.</title>
        <authorList>
            <person name="Hori K."/>
            <person name="Maruyama F."/>
            <person name="Fujisawa T."/>
            <person name="Togashi T."/>
            <person name="Yamamoto N."/>
            <person name="Seo M."/>
            <person name="Sato S."/>
            <person name="Yamada T."/>
            <person name="Mori H."/>
            <person name="Tajima N."/>
            <person name="Moriyama T."/>
            <person name="Ikeuchi M."/>
            <person name="Watanabe M."/>
            <person name="Wada H."/>
            <person name="Kobayashi K."/>
            <person name="Saito M."/>
            <person name="Masuda T."/>
            <person name="Sasaki-Sekimoto Y."/>
            <person name="Mashiguchi K."/>
            <person name="Awai K."/>
            <person name="Shimojima M."/>
            <person name="Masuda S."/>
            <person name="Iwai M."/>
            <person name="Nobusawa T."/>
            <person name="Narise T."/>
            <person name="Kondo S."/>
            <person name="Saito H."/>
            <person name="Sato R."/>
            <person name="Murakawa M."/>
            <person name="Ihara Y."/>
            <person name="Oshima-Yamada Y."/>
            <person name="Ohtaka K."/>
            <person name="Satoh M."/>
            <person name="Sonobe K."/>
            <person name="Ishii M."/>
            <person name="Ohtani R."/>
            <person name="Kanamori-Sato M."/>
            <person name="Honoki R."/>
            <person name="Miyazaki D."/>
            <person name="Mochizuki H."/>
            <person name="Umetsu J."/>
            <person name="Higashi K."/>
            <person name="Shibata D."/>
            <person name="Kamiya Y."/>
            <person name="Sato N."/>
            <person name="Nakamura Y."/>
            <person name="Tabata S."/>
            <person name="Ida S."/>
            <person name="Kurokawa K."/>
            <person name="Ohta H."/>
        </authorList>
    </citation>
    <scope>NUCLEOTIDE SEQUENCE [LARGE SCALE GENOMIC DNA]</scope>
    <source>
        <strain evidence="11 12">NIES-2285</strain>
    </source>
</reference>
<dbReference type="Pfam" id="PF01373">
    <property type="entry name" value="Glyco_hydro_14"/>
    <property type="match status" value="1"/>
</dbReference>
<evidence type="ECO:0000256" key="7">
    <source>
        <dbReference type="ARBA" id="ARBA00023326"/>
    </source>
</evidence>
<dbReference type="InterPro" id="IPR018238">
    <property type="entry name" value="Glyco_hydro_14_CS"/>
</dbReference>
<keyword evidence="6 10" id="KW-0326">Glycosidase</keyword>
<evidence type="ECO:0000256" key="9">
    <source>
        <dbReference type="PIRSR" id="PIRSR601554-2"/>
    </source>
</evidence>
<evidence type="ECO:0000313" key="12">
    <source>
        <dbReference type="Proteomes" id="UP000054558"/>
    </source>
</evidence>
<dbReference type="PROSITE" id="PS00506">
    <property type="entry name" value="BETA_AMYLASE_1"/>
    <property type="match status" value="1"/>
</dbReference>
<evidence type="ECO:0000256" key="4">
    <source>
        <dbReference type="ARBA" id="ARBA00022801"/>
    </source>
</evidence>
<feature type="binding site" evidence="9">
    <location>
        <position position="210"/>
    </location>
    <ligand>
        <name>substrate</name>
    </ligand>
</feature>
<keyword evidence="5 10" id="KW-0119">Carbohydrate metabolism</keyword>
<dbReference type="PROSITE" id="PS00679">
    <property type="entry name" value="BETA_AMYLASE_2"/>
    <property type="match status" value="1"/>
</dbReference>
<comment type="similarity">
    <text evidence="2 10">Belongs to the glycosyl hydrolase 14 family.</text>
</comment>
<dbReference type="EMBL" id="DF237162">
    <property type="protein sequence ID" value="GAQ84938.1"/>
    <property type="molecule type" value="Genomic_DNA"/>
</dbReference>
<keyword evidence="4 10" id="KW-0378">Hydrolase</keyword>
<gene>
    <name evidence="11" type="ORF">KFL_002130140</name>
</gene>
<feature type="binding site" evidence="9">
    <location>
        <position position="501"/>
    </location>
    <ligand>
        <name>substrate</name>
    </ligand>
</feature>
<dbReference type="Proteomes" id="UP000054558">
    <property type="component" value="Unassembled WGS sequence"/>
</dbReference>
<dbReference type="PANTHER" id="PTHR31352:SF31">
    <property type="entry name" value="BETA-AMYLASE 1, CHLOROPLASTIC"/>
    <property type="match status" value="1"/>
</dbReference>
<dbReference type="PRINTS" id="PR00842">
    <property type="entry name" value="GLHYDLASE14B"/>
</dbReference>
<dbReference type="InterPro" id="IPR001371">
    <property type="entry name" value="Glyco_hydro_14B_pln"/>
</dbReference>
<dbReference type="SUPFAM" id="SSF51445">
    <property type="entry name" value="(Trans)glycosidases"/>
    <property type="match status" value="1"/>
</dbReference>
<evidence type="ECO:0000256" key="8">
    <source>
        <dbReference type="PIRSR" id="PIRSR601554-1"/>
    </source>
</evidence>
<accession>A0A1Y1IA13</accession>
<feature type="binding site" evidence="9">
    <location>
        <begin position="540"/>
        <end position="541"/>
    </location>
    <ligand>
        <name>substrate</name>
    </ligand>
</feature>
<dbReference type="OMA" id="TPIQCYS"/>
<dbReference type="STRING" id="105231.A0A1Y1IA13"/>
<organism evidence="11 12">
    <name type="scientific">Klebsormidium nitens</name>
    <name type="common">Green alga</name>
    <name type="synonym">Ulothrix nitens</name>
    <dbReference type="NCBI Taxonomy" id="105231"/>
    <lineage>
        <taxon>Eukaryota</taxon>
        <taxon>Viridiplantae</taxon>
        <taxon>Streptophyta</taxon>
        <taxon>Klebsormidiophyceae</taxon>
        <taxon>Klebsormidiales</taxon>
        <taxon>Klebsormidiaceae</taxon>
        <taxon>Klebsormidium</taxon>
    </lineage>
</organism>
<dbReference type="EC" id="3.2.1.2" evidence="3 10"/>
<feature type="active site" description="Proton acceptor" evidence="8">
    <location>
        <position position="539"/>
    </location>
</feature>
<dbReference type="AlphaFoldDB" id="A0A1Y1IA13"/>
<dbReference type="InterPro" id="IPR001554">
    <property type="entry name" value="Glyco_hydro_14"/>
</dbReference>
<keyword evidence="7 10" id="KW-0624">Polysaccharide degradation</keyword>
<dbReference type="PANTHER" id="PTHR31352">
    <property type="entry name" value="BETA-AMYLASE 1, CHLOROPLASTIC"/>
    <property type="match status" value="1"/>
</dbReference>
<dbReference type="InterPro" id="IPR017853">
    <property type="entry name" value="GH"/>
</dbReference>
<protein>
    <recommendedName>
        <fullName evidence="3 10">Beta-amylase</fullName>
        <ecNumber evidence="3 10">3.2.1.2</ecNumber>
    </recommendedName>
</protein>
<feature type="binding site" evidence="9">
    <location>
        <position position="577"/>
    </location>
    <ligand>
        <name>substrate</name>
    </ligand>
</feature>
<comment type="catalytic activity">
    <reaction evidence="1 10">
        <text>Hydrolysis of (1-&gt;4)-alpha-D-glucosidic linkages in polysaccharides so as to remove successive maltose units from the non-reducing ends of the chains.</text>
        <dbReference type="EC" id="3.2.1.2"/>
    </reaction>
</comment>
<feature type="active site" description="Proton donor" evidence="8">
    <location>
        <position position="342"/>
    </location>
</feature>
<keyword evidence="12" id="KW-1185">Reference proteome</keyword>
<feature type="binding site" evidence="9">
    <location>
        <position position="250"/>
    </location>
    <ligand>
        <name>substrate</name>
    </ligand>
</feature>